<proteinExistence type="predicted"/>
<evidence type="ECO:0000313" key="1">
    <source>
        <dbReference type="EMBL" id="KKR62777.1"/>
    </source>
</evidence>
<reference evidence="1 2" key="1">
    <citation type="journal article" date="2015" name="Nature">
        <title>rRNA introns, odd ribosomes, and small enigmatic genomes across a large radiation of phyla.</title>
        <authorList>
            <person name="Brown C.T."/>
            <person name="Hug L.A."/>
            <person name="Thomas B.C."/>
            <person name="Sharon I."/>
            <person name="Castelle C.J."/>
            <person name="Singh A."/>
            <person name="Wilkins M.J."/>
            <person name="Williams K.H."/>
            <person name="Banfield J.F."/>
        </authorList>
    </citation>
    <scope>NUCLEOTIDE SEQUENCE [LARGE SCALE GENOMIC DNA]</scope>
</reference>
<evidence type="ECO:0000313" key="2">
    <source>
        <dbReference type="Proteomes" id="UP000034293"/>
    </source>
</evidence>
<feature type="non-terminal residue" evidence="1">
    <location>
        <position position="1"/>
    </location>
</feature>
<gene>
    <name evidence="1" type="ORF">UU02_C0041G0008</name>
</gene>
<name>A0A0G0VJ63_9BACT</name>
<comment type="caution">
    <text evidence="1">The sequence shown here is derived from an EMBL/GenBank/DDBJ whole genome shotgun (WGS) entry which is preliminary data.</text>
</comment>
<dbReference type="AlphaFoldDB" id="A0A0G0VJ63"/>
<protein>
    <submittedName>
        <fullName evidence="1">Uncharacterized protein</fullName>
    </submittedName>
</protein>
<organism evidence="1 2">
    <name type="scientific">Candidatus Woesebacteria bacterium GW2011_GWA1_40_43</name>
    <dbReference type="NCBI Taxonomy" id="1618553"/>
    <lineage>
        <taxon>Bacteria</taxon>
        <taxon>Candidatus Woeseibacteriota</taxon>
    </lineage>
</organism>
<dbReference type="EMBL" id="LBZA01000041">
    <property type="protein sequence ID" value="KKR62777.1"/>
    <property type="molecule type" value="Genomic_DNA"/>
</dbReference>
<accession>A0A0G0VJ63</accession>
<sequence>TGATFNASEKSTITGSMSVGTTEVCVYVVLDVGAGASATQTIEIQIANPSTEMTVSSGTVTPGTAVAISGTTTLQSASATFTQNVYRWYVDNDTENVTDPWSAVSVIDLAENTGITIIPIANDPPDTAQELRLRTNITVNTATITGGSKYFKLQFRAGTDSDCSAGSWTDVAPSATWEYASSSVADDTTLTVAKLTGTDMLETYSKVKPANTPTGTSATGQDIEFDFHIVGTSSVSSTRYLFRLVETTADGTGTTSLAGWNNCPALTTEPGTGDLLRHGSTFSSGIKQGFYWTN</sequence>
<dbReference type="Proteomes" id="UP000034293">
    <property type="component" value="Unassembled WGS sequence"/>
</dbReference>